<reference evidence="3 4" key="1">
    <citation type="journal article" date="2004" name="Science">
        <title>The genome of the diatom Thalassiosira pseudonana: ecology, evolution, and metabolism.</title>
        <authorList>
            <person name="Armbrust E.V."/>
            <person name="Berges J.A."/>
            <person name="Bowler C."/>
            <person name="Green B.R."/>
            <person name="Martinez D."/>
            <person name="Putnam N.H."/>
            <person name="Zhou S."/>
            <person name="Allen A.E."/>
            <person name="Apt K.E."/>
            <person name="Bechner M."/>
            <person name="Brzezinski M.A."/>
            <person name="Chaal B.K."/>
            <person name="Chiovitti A."/>
            <person name="Davis A.K."/>
            <person name="Demarest M.S."/>
            <person name="Detter J.C."/>
            <person name="Glavina T."/>
            <person name="Goodstein D."/>
            <person name="Hadi M.Z."/>
            <person name="Hellsten U."/>
            <person name="Hildebrand M."/>
            <person name="Jenkins B.D."/>
            <person name="Jurka J."/>
            <person name="Kapitonov V.V."/>
            <person name="Kroger N."/>
            <person name="Lau W.W."/>
            <person name="Lane T.W."/>
            <person name="Larimer F.W."/>
            <person name="Lippmeier J.C."/>
            <person name="Lucas S."/>
            <person name="Medina M."/>
            <person name="Montsant A."/>
            <person name="Obornik M."/>
            <person name="Parker M.S."/>
            <person name="Palenik B."/>
            <person name="Pazour G.J."/>
            <person name="Richardson P.M."/>
            <person name="Rynearson T.A."/>
            <person name="Saito M.A."/>
            <person name="Schwartz D.C."/>
            <person name="Thamatrakoln K."/>
            <person name="Valentin K."/>
            <person name="Vardi A."/>
            <person name="Wilkerson F.P."/>
            <person name="Rokhsar D.S."/>
        </authorList>
    </citation>
    <scope>NUCLEOTIDE SEQUENCE [LARGE SCALE GENOMIC DNA]</scope>
    <source>
        <strain evidence="3 4">CCMP1335</strain>
    </source>
</reference>
<dbReference type="eggNOG" id="ENOG502SV1S">
    <property type="taxonomic scope" value="Eukaryota"/>
</dbReference>
<dbReference type="RefSeq" id="XP_002290813.1">
    <property type="nucleotide sequence ID" value="XM_002290777.1"/>
</dbReference>
<feature type="compositionally biased region" description="Acidic residues" evidence="1">
    <location>
        <begin position="136"/>
        <end position="155"/>
    </location>
</feature>
<feature type="transmembrane region" description="Helical" evidence="2">
    <location>
        <begin position="75"/>
        <end position="93"/>
    </location>
</feature>
<dbReference type="InParanoid" id="B8C3H9"/>
<dbReference type="PANTHER" id="PTHR36978:SF4">
    <property type="entry name" value="P-LOOP CONTAINING NUCLEOSIDE TRIPHOSPHATE HYDROLASE PROTEIN"/>
    <property type="match status" value="1"/>
</dbReference>
<keyword evidence="2" id="KW-1133">Transmembrane helix</keyword>
<keyword evidence="2" id="KW-0812">Transmembrane</keyword>
<dbReference type="GeneID" id="7448195"/>
<dbReference type="PANTHER" id="PTHR36978">
    <property type="entry name" value="P-LOOP CONTAINING NUCLEOTIDE TRIPHOSPHATE HYDROLASE"/>
    <property type="match status" value="1"/>
</dbReference>
<reference evidence="3 4" key="2">
    <citation type="journal article" date="2008" name="Nature">
        <title>The Phaeodactylum genome reveals the evolutionary history of diatom genomes.</title>
        <authorList>
            <person name="Bowler C."/>
            <person name="Allen A.E."/>
            <person name="Badger J.H."/>
            <person name="Grimwood J."/>
            <person name="Jabbari K."/>
            <person name="Kuo A."/>
            <person name="Maheswari U."/>
            <person name="Martens C."/>
            <person name="Maumus F."/>
            <person name="Otillar R.P."/>
            <person name="Rayko E."/>
            <person name="Salamov A."/>
            <person name="Vandepoele K."/>
            <person name="Beszteri B."/>
            <person name="Gruber A."/>
            <person name="Heijde M."/>
            <person name="Katinka M."/>
            <person name="Mock T."/>
            <person name="Valentin K."/>
            <person name="Verret F."/>
            <person name="Berges J.A."/>
            <person name="Brownlee C."/>
            <person name="Cadoret J.P."/>
            <person name="Chiovitti A."/>
            <person name="Choi C.J."/>
            <person name="Coesel S."/>
            <person name="De Martino A."/>
            <person name="Detter J.C."/>
            <person name="Durkin C."/>
            <person name="Falciatore A."/>
            <person name="Fournet J."/>
            <person name="Haruta M."/>
            <person name="Huysman M.J."/>
            <person name="Jenkins B.D."/>
            <person name="Jiroutova K."/>
            <person name="Jorgensen R.E."/>
            <person name="Joubert Y."/>
            <person name="Kaplan A."/>
            <person name="Kroger N."/>
            <person name="Kroth P.G."/>
            <person name="La Roche J."/>
            <person name="Lindquist E."/>
            <person name="Lommer M."/>
            <person name="Martin-Jezequel V."/>
            <person name="Lopez P.J."/>
            <person name="Lucas S."/>
            <person name="Mangogna M."/>
            <person name="McGinnis K."/>
            <person name="Medlin L.K."/>
            <person name="Montsant A."/>
            <person name="Oudot-Le Secq M.P."/>
            <person name="Napoli C."/>
            <person name="Obornik M."/>
            <person name="Parker M.S."/>
            <person name="Petit J.L."/>
            <person name="Porcel B.M."/>
            <person name="Poulsen N."/>
            <person name="Robison M."/>
            <person name="Rychlewski L."/>
            <person name="Rynearson T.A."/>
            <person name="Schmutz J."/>
            <person name="Shapiro H."/>
            <person name="Siaut M."/>
            <person name="Stanley M."/>
            <person name="Sussman M.R."/>
            <person name="Taylor A.R."/>
            <person name="Vardi A."/>
            <person name="von Dassow P."/>
            <person name="Vyverman W."/>
            <person name="Willis A."/>
            <person name="Wyrwicz L.S."/>
            <person name="Rokhsar D.S."/>
            <person name="Weissenbach J."/>
            <person name="Armbrust E.V."/>
            <person name="Green B.R."/>
            <person name="Van de Peer Y."/>
            <person name="Grigoriev I.V."/>
        </authorList>
    </citation>
    <scope>NUCLEOTIDE SEQUENCE [LARGE SCALE GENOMIC DNA]</scope>
    <source>
        <strain evidence="3 4">CCMP1335</strain>
    </source>
</reference>
<sequence length="486" mass="55100">MFLLAPRQRHTHSATTTEAYIKQPTHPSSVASAKPPHYFYALIPSPSLLPLLTAYVQNLHLESHRMKSAMTSRLISIRVVALAFVTFFIGMQFKSLKSLFRDNYSDQPGKEYLAWAPDNLHLMRGTKAKARKEESEMTNDGDEEENEDAENPVEEDVPKRKTKVPARFTAMNYTVDFPALPWSLPEPSPILYQTSKEFMSDYIAAKRKANINLPWEQPQEDEDAIKIPTPIISLNFPKSATLTMRQFFKCGGLTSIHTSTQQGRIGVCMMENTLAGNPPMQNCDTHKFKGEIVKPIDFISDIGLQGPPCYYASLHDGGLEAIAEHYPDATILLVTRNANNWHRSISKWGVLLKRWKSVCGFDGSIHGDSVKYWNNMHKSASKEEYWVNFYHAHTQKIREFAMKHLSLTYVEVELEDEQMGDSLEFYTGVPASCVMDCHPGPKWMRQTNNTSRCTPALKTEEAIANAKVASKRSDDDDDDNVAEEKR</sequence>
<keyword evidence="4" id="KW-1185">Reference proteome</keyword>
<dbReference type="HOGENOM" id="CLU_562051_0_0_1"/>
<proteinExistence type="predicted"/>
<dbReference type="PaxDb" id="35128-Thaps22851"/>
<protein>
    <recommendedName>
        <fullName evidence="5">Sulfotransferase domain-containing protein</fullName>
    </recommendedName>
</protein>
<gene>
    <name evidence="3" type="ORF">THAPSDRAFT_22851</name>
</gene>
<evidence type="ECO:0000256" key="1">
    <source>
        <dbReference type="SAM" id="MobiDB-lite"/>
    </source>
</evidence>
<evidence type="ECO:0000313" key="3">
    <source>
        <dbReference type="EMBL" id="EED92565.1"/>
    </source>
</evidence>
<dbReference type="AlphaFoldDB" id="B8C3H9"/>
<feature type="compositionally biased region" description="Acidic residues" evidence="1">
    <location>
        <begin position="475"/>
        <end position="486"/>
    </location>
</feature>
<organism evidence="3 4">
    <name type="scientific">Thalassiosira pseudonana</name>
    <name type="common">Marine diatom</name>
    <name type="synonym">Cyclotella nana</name>
    <dbReference type="NCBI Taxonomy" id="35128"/>
    <lineage>
        <taxon>Eukaryota</taxon>
        <taxon>Sar</taxon>
        <taxon>Stramenopiles</taxon>
        <taxon>Ochrophyta</taxon>
        <taxon>Bacillariophyta</taxon>
        <taxon>Coscinodiscophyceae</taxon>
        <taxon>Thalassiosirophycidae</taxon>
        <taxon>Thalassiosirales</taxon>
        <taxon>Thalassiosiraceae</taxon>
        <taxon>Thalassiosira</taxon>
    </lineage>
</organism>
<dbReference type="InterPro" id="IPR040632">
    <property type="entry name" value="Sulfotransfer_4"/>
</dbReference>
<dbReference type="EMBL" id="CM000642">
    <property type="protein sequence ID" value="EED92565.1"/>
    <property type="molecule type" value="Genomic_DNA"/>
</dbReference>
<name>B8C3H9_THAPS</name>
<dbReference type="Proteomes" id="UP000001449">
    <property type="component" value="Chromosome 5"/>
</dbReference>
<dbReference type="KEGG" id="tps:THAPSDRAFT_22851"/>
<feature type="region of interest" description="Disordered" evidence="1">
    <location>
        <begin position="127"/>
        <end position="161"/>
    </location>
</feature>
<dbReference type="Gene3D" id="3.40.50.300">
    <property type="entry name" value="P-loop containing nucleotide triphosphate hydrolases"/>
    <property type="match status" value="1"/>
</dbReference>
<accession>B8C3H9</accession>
<dbReference type="Pfam" id="PF17784">
    <property type="entry name" value="Sulfotransfer_4"/>
    <property type="match status" value="1"/>
</dbReference>
<feature type="region of interest" description="Disordered" evidence="1">
    <location>
        <begin position="465"/>
        <end position="486"/>
    </location>
</feature>
<dbReference type="OMA" id="HTSTQQG"/>
<keyword evidence="2" id="KW-0472">Membrane</keyword>
<evidence type="ECO:0008006" key="5">
    <source>
        <dbReference type="Google" id="ProtNLM"/>
    </source>
</evidence>
<evidence type="ECO:0000256" key="2">
    <source>
        <dbReference type="SAM" id="Phobius"/>
    </source>
</evidence>
<dbReference type="InterPro" id="IPR027417">
    <property type="entry name" value="P-loop_NTPase"/>
</dbReference>
<evidence type="ECO:0000313" key="4">
    <source>
        <dbReference type="Proteomes" id="UP000001449"/>
    </source>
</evidence>